<name>A0AAV9MJK2_9SOLN</name>
<comment type="caution">
    <text evidence="1">The sequence shown here is derived from an EMBL/GenBank/DDBJ whole genome shotgun (WGS) entry which is preliminary data.</text>
</comment>
<evidence type="ECO:0000313" key="2">
    <source>
        <dbReference type="Proteomes" id="UP001311915"/>
    </source>
</evidence>
<reference evidence="1 2" key="1">
    <citation type="submission" date="2023-10" db="EMBL/GenBank/DDBJ databases">
        <title>Genome-Wide Identification Analysis in wild type Solanum Pinnatisectum Reveals Some Genes Defensing Phytophthora Infestans.</title>
        <authorList>
            <person name="Sun C."/>
        </authorList>
    </citation>
    <scope>NUCLEOTIDE SEQUENCE [LARGE SCALE GENOMIC DNA]</scope>
    <source>
        <strain evidence="1">LQN</strain>
        <tissue evidence="1">Leaf</tissue>
    </source>
</reference>
<keyword evidence="2" id="KW-1185">Reference proteome</keyword>
<dbReference type="AlphaFoldDB" id="A0AAV9MJK2"/>
<evidence type="ECO:0000313" key="1">
    <source>
        <dbReference type="EMBL" id="KAK4737492.1"/>
    </source>
</evidence>
<dbReference type="Proteomes" id="UP001311915">
    <property type="component" value="Unassembled WGS sequence"/>
</dbReference>
<accession>A0AAV9MJK2</accession>
<gene>
    <name evidence="1" type="ORF">R3W88_001189</name>
</gene>
<protein>
    <submittedName>
        <fullName evidence="1">Uncharacterized protein</fullName>
    </submittedName>
</protein>
<sequence length="218" mass="24972">MKRPIIYKFLQPEPKIENKGFSSLTWSKNFRRLHRRHKIMRSAGANDVQTESTNLNGYESGDDDIELQQIIFYSAQFHSGKNSKSSSNHSVGKTPVEIEYFVIPNSLNLIKSTTTKGESSRTFCVICENDIHEMIAMKCIASDCKGILDLDSIMPVDFLMRVRDAIRLTEVLASSIFIDFPFMDCMGTLVDDLREYPIKACSECWRIFYFNCKSLHLG</sequence>
<dbReference type="EMBL" id="JAWPEI010000001">
    <property type="protein sequence ID" value="KAK4737492.1"/>
    <property type="molecule type" value="Genomic_DNA"/>
</dbReference>
<organism evidence="1 2">
    <name type="scientific">Solanum pinnatisectum</name>
    <name type="common">tansyleaf nightshade</name>
    <dbReference type="NCBI Taxonomy" id="50273"/>
    <lineage>
        <taxon>Eukaryota</taxon>
        <taxon>Viridiplantae</taxon>
        <taxon>Streptophyta</taxon>
        <taxon>Embryophyta</taxon>
        <taxon>Tracheophyta</taxon>
        <taxon>Spermatophyta</taxon>
        <taxon>Magnoliopsida</taxon>
        <taxon>eudicotyledons</taxon>
        <taxon>Gunneridae</taxon>
        <taxon>Pentapetalae</taxon>
        <taxon>asterids</taxon>
        <taxon>lamiids</taxon>
        <taxon>Solanales</taxon>
        <taxon>Solanaceae</taxon>
        <taxon>Solanoideae</taxon>
        <taxon>Solaneae</taxon>
        <taxon>Solanum</taxon>
    </lineage>
</organism>
<proteinExistence type="predicted"/>